<dbReference type="AlphaFoldDB" id="A0A2I0A1S1"/>
<evidence type="ECO:0000313" key="2">
    <source>
        <dbReference type="Proteomes" id="UP000236161"/>
    </source>
</evidence>
<proteinExistence type="predicted"/>
<dbReference type="Proteomes" id="UP000236161">
    <property type="component" value="Unassembled WGS sequence"/>
</dbReference>
<evidence type="ECO:0000313" key="1">
    <source>
        <dbReference type="EMBL" id="PKA49501.1"/>
    </source>
</evidence>
<keyword evidence="2" id="KW-1185">Reference proteome</keyword>
<organism evidence="1 2">
    <name type="scientific">Apostasia shenzhenica</name>
    <dbReference type="NCBI Taxonomy" id="1088818"/>
    <lineage>
        <taxon>Eukaryota</taxon>
        <taxon>Viridiplantae</taxon>
        <taxon>Streptophyta</taxon>
        <taxon>Embryophyta</taxon>
        <taxon>Tracheophyta</taxon>
        <taxon>Spermatophyta</taxon>
        <taxon>Magnoliopsida</taxon>
        <taxon>Liliopsida</taxon>
        <taxon>Asparagales</taxon>
        <taxon>Orchidaceae</taxon>
        <taxon>Apostasioideae</taxon>
        <taxon>Apostasia</taxon>
    </lineage>
</organism>
<reference evidence="1 2" key="1">
    <citation type="journal article" date="2017" name="Nature">
        <title>The Apostasia genome and the evolution of orchids.</title>
        <authorList>
            <person name="Zhang G.Q."/>
            <person name="Liu K.W."/>
            <person name="Li Z."/>
            <person name="Lohaus R."/>
            <person name="Hsiao Y.Y."/>
            <person name="Niu S.C."/>
            <person name="Wang J.Y."/>
            <person name="Lin Y.C."/>
            <person name="Xu Q."/>
            <person name="Chen L.J."/>
            <person name="Yoshida K."/>
            <person name="Fujiwara S."/>
            <person name="Wang Z.W."/>
            <person name="Zhang Y.Q."/>
            <person name="Mitsuda N."/>
            <person name="Wang M."/>
            <person name="Liu G.H."/>
            <person name="Pecoraro L."/>
            <person name="Huang H.X."/>
            <person name="Xiao X.J."/>
            <person name="Lin M."/>
            <person name="Wu X.Y."/>
            <person name="Wu W.L."/>
            <person name="Chen Y.Y."/>
            <person name="Chang S.B."/>
            <person name="Sakamoto S."/>
            <person name="Ohme-Takagi M."/>
            <person name="Yagi M."/>
            <person name="Zeng S.J."/>
            <person name="Shen C.Y."/>
            <person name="Yeh C.M."/>
            <person name="Luo Y.B."/>
            <person name="Tsai W.C."/>
            <person name="Van de Peer Y."/>
            <person name="Liu Z.J."/>
        </authorList>
    </citation>
    <scope>NUCLEOTIDE SEQUENCE [LARGE SCALE GENOMIC DNA]</scope>
    <source>
        <strain evidence="2">cv. Shenzhen</strain>
        <tissue evidence="1">Stem</tissue>
    </source>
</reference>
<dbReference type="EMBL" id="KZ452037">
    <property type="protein sequence ID" value="PKA49501.1"/>
    <property type="molecule type" value="Genomic_DNA"/>
</dbReference>
<name>A0A2I0A1S1_9ASPA</name>
<accession>A0A2I0A1S1</accession>
<sequence length="143" mass="15901">MKRITREIRSLSSKEPLAKVVVAHCSDSNRIPKLTAPAQIEPTPAVLKFQSTQLSSMINTPPPLTVIRLRRLVAGRARLRRPHGELATRSRGRLTAPAERRSNFVGKAACRLGSTVQWTEENGKPRFCISGFRRNEFTGAVTN</sequence>
<gene>
    <name evidence="1" type="ORF">AXF42_Ash004041</name>
</gene>
<protein>
    <submittedName>
        <fullName evidence="1">Uncharacterized protein</fullName>
    </submittedName>
</protein>